<gene>
    <name evidence="3" type="ORF">ABT404_10800</name>
</gene>
<keyword evidence="4" id="KW-1185">Reference proteome</keyword>
<proteinExistence type="predicted"/>
<dbReference type="InterPro" id="IPR015421">
    <property type="entry name" value="PyrdxlP-dep_Trfase_major"/>
</dbReference>
<dbReference type="SUPFAM" id="SSF53383">
    <property type="entry name" value="PLP-dependent transferases"/>
    <property type="match status" value="1"/>
</dbReference>
<evidence type="ECO:0008006" key="5">
    <source>
        <dbReference type="Google" id="ProtNLM"/>
    </source>
</evidence>
<dbReference type="InterPro" id="IPR015422">
    <property type="entry name" value="PyrdxlP-dep_Trfase_small"/>
</dbReference>
<dbReference type="Proteomes" id="UP001474181">
    <property type="component" value="Unassembled WGS sequence"/>
</dbReference>
<dbReference type="InterPro" id="IPR051798">
    <property type="entry name" value="Class-II_PLP-Dep_Aminotrans"/>
</dbReference>
<name>A0ABV1WSX5_9ACTN</name>
<evidence type="ECO:0000256" key="2">
    <source>
        <dbReference type="ARBA" id="ARBA00022898"/>
    </source>
</evidence>
<reference evidence="3 4" key="1">
    <citation type="submission" date="2024-06" db="EMBL/GenBank/DDBJ databases">
        <title>The Natural Products Discovery Center: Release of the First 8490 Sequenced Strains for Exploring Actinobacteria Biosynthetic Diversity.</title>
        <authorList>
            <person name="Kalkreuter E."/>
            <person name="Kautsar S.A."/>
            <person name="Yang D."/>
            <person name="Bader C.D."/>
            <person name="Teijaro C.N."/>
            <person name="Fluegel L."/>
            <person name="Davis C.M."/>
            <person name="Simpson J.R."/>
            <person name="Lauterbach L."/>
            <person name="Steele A.D."/>
            <person name="Gui C."/>
            <person name="Meng S."/>
            <person name="Li G."/>
            <person name="Viehrig K."/>
            <person name="Ye F."/>
            <person name="Su P."/>
            <person name="Kiefer A.F."/>
            <person name="Nichols A."/>
            <person name="Cepeda A.J."/>
            <person name="Yan W."/>
            <person name="Fan B."/>
            <person name="Jiang Y."/>
            <person name="Adhikari A."/>
            <person name="Zheng C.-J."/>
            <person name="Schuster L."/>
            <person name="Cowan T.M."/>
            <person name="Smanski M.J."/>
            <person name="Chevrette M.G."/>
            <person name="De Carvalho L.P.S."/>
            <person name="Shen B."/>
        </authorList>
    </citation>
    <scope>NUCLEOTIDE SEQUENCE [LARGE SCALE GENOMIC DNA]</scope>
    <source>
        <strain evidence="3 4">NPDC000234</strain>
    </source>
</reference>
<comment type="caution">
    <text evidence="3">The sequence shown here is derived from an EMBL/GenBank/DDBJ whole genome shotgun (WGS) entry which is preliminary data.</text>
</comment>
<keyword evidence="2" id="KW-0663">Pyridoxal phosphate</keyword>
<dbReference type="Gene3D" id="3.40.640.10">
    <property type="entry name" value="Type I PLP-dependent aspartate aminotransferase-like (Major domain)"/>
    <property type="match status" value="1"/>
</dbReference>
<comment type="cofactor">
    <cofactor evidence="1">
        <name>pyridoxal 5'-phosphate</name>
        <dbReference type="ChEBI" id="CHEBI:597326"/>
    </cofactor>
</comment>
<sequence>MDVRGAPAIADALHDAIETGDTGYPFGTELAESLVGFASRRWDWEGASVDRAVVIPDVMMDAVQVLRLITDPGDPVIVNSPV</sequence>
<organism evidence="3 4">
    <name type="scientific">Streptomyces hyaluromycini</name>
    <dbReference type="NCBI Taxonomy" id="1377993"/>
    <lineage>
        <taxon>Bacteria</taxon>
        <taxon>Bacillati</taxon>
        <taxon>Actinomycetota</taxon>
        <taxon>Actinomycetes</taxon>
        <taxon>Kitasatosporales</taxon>
        <taxon>Streptomycetaceae</taxon>
        <taxon>Streptomyces</taxon>
    </lineage>
</organism>
<dbReference type="PANTHER" id="PTHR43525">
    <property type="entry name" value="PROTEIN MALY"/>
    <property type="match status" value="1"/>
</dbReference>
<protein>
    <recommendedName>
        <fullName evidence="5">Aminotransferase</fullName>
    </recommendedName>
</protein>
<evidence type="ECO:0000256" key="1">
    <source>
        <dbReference type="ARBA" id="ARBA00001933"/>
    </source>
</evidence>
<evidence type="ECO:0000313" key="4">
    <source>
        <dbReference type="Proteomes" id="UP001474181"/>
    </source>
</evidence>
<dbReference type="RefSeq" id="WP_350779589.1">
    <property type="nucleotide sequence ID" value="NZ_JBEPEK010000057.1"/>
</dbReference>
<dbReference type="Gene3D" id="3.90.1150.10">
    <property type="entry name" value="Aspartate Aminotransferase, domain 1"/>
    <property type="match status" value="1"/>
</dbReference>
<dbReference type="PANTHER" id="PTHR43525:SF2">
    <property type="entry name" value="CYSTATHIONINE BETA-LYASE-RELATED"/>
    <property type="match status" value="1"/>
</dbReference>
<accession>A0ABV1WSX5</accession>
<dbReference type="EMBL" id="JBEPEK010000057">
    <property type="protein sequence ID" value="MER7179952.1"/>
    <property type="molecule type" value="Genomic_DNA"/>
</dbReference>
<dbReference type="InterPro" id="IPR015424">
    <property type="entry name" value="PyrdxlP-dep_Trfase"/>
</dbReference>
<evidence type="ECO:0000313" key="3">
    <source>
        <dbReference type="EMBL" id="MER7179952.1"/>
    </source>
</evidence>